<dbReference type="STRING" id="1147123.SAMN05443428_10976"/>
<keyword evidence="5 7" id="KW-1133">Transmembrane helix</keyword>
<keyword evidence="6 7" id="KW-0472">Membrane</keyword>
<dbReference type="InterPro" id="IPR036259">
    <property type="entry name" value="MFS_trans_sf"/>
</dbReference>
<keyword evidence="4 7" id="KW-0812">Transmembrane</keyword>
<feature type="transmembrane region" description="Helical" evidence="7">
    <location>
        <begin position="228"/>
        <end position="248"/>
    </location>
</feature>
<dbReference type="InterPro" id="IPR020846">
    <property type="entry name" value="MFS_dom"/>
</dbReference>
<feature type="transmembrane region" description="Helical" evidence="7">
    <location>
        <begin position="263"/>
        <end position="284"/>
    </location>
</feature>
<dbReference type="EMBL" id="FUYH01000009">
    <property type="protein sequence ID" value="SKA89113.1"/>
    <property type="molecule type" value="Genomic_DNA"/>
</dbReference>
<evidence type="ECO:0000256" key="7">
    <source>
        <dbReference type="SAM" id="Phobius"/>
    </source>
</evidence>
<evidence type="ECO:0000313" key="10">
    <source>
        <dbReference type="Proteomes" id="UP000190105"/>
    </source>
</evidence>
<keyword evidence="3" id="KW-1003">Cell membrane</keyword>
<keyword evidence="10" id="KW-1185">Reference proteome</keyword>
<protein>
    <submittedName>
        <fullName evidence="9">Predicted arabinose efflux permease, MFS family</fullName>
    </submittedName>
</protein>
<feature type="transmembrane region" description="Helical" evidence="7">
    <location>
        <begin position="291"/>
        <end position="312"/>
    </location>
</feature>
<dbReference type="SUPFAM" id="SSF103473">
    <property type="entry name" value="MFS general substrate transporter"/>
    <property type="match status" value="1"/>
</dbReference>
<dbReference type="Pfam" id="PF05977">
    <property type="entry name" value="MFS_3"/>
    <property type="match status" value="1"/>
</dbReference>
<accession>A0A1T4XI46</accession>
<evidence type="ECO:0000256" key="1">
    <source>
        <dbReference type="ARBA" id="ARBA00004651"/>
    </source>
</evidence>
<evidence type="ECO:0000259" key="8">
    <source>
        <dbReference type="PROSITE" id="PS50850"/>
    </source>
</evidence>
<proteinExistence type="predicted"/>
<dbReference type="OrthoDB" id="9775268at2"/>
<feature type="transmembrane region" description="Helical" evidence="7">
    <location>
        <begin position="21"/>
        <end position="40"/>
    </location>
</feature>
<dbReference type="GO" id="GO:0005886">
    <property type="term" value="C:plasma membrane"/>
    <property type="evidence" value="ECO:0007669"/>
    <property type="project" value="UniProtKB-SubCell"/>
</dbReference>
<dbReference type="PANTHER" id="PTHR23513:SF11">
    <property type="entry name" value="STAPHYLOFERRIN A TRANSPORTER"/>
    <property type="match status" value="1"/>
</dbReference>
<keyword evidence="2" id="KW-0813">Transport</keyword>
<evidence type="ECO:0000313" key="9">
    <source>
        <dbReference type="EMBL" id="SKA89113.1"/>
    </source>
</evidence>
<dbReference type="RefSeq" id="WP_078696505.1">
    <property type="nucleotide sequence ID" value="NZ_FUYH01000009.1"/>
</dbReference>
<evidence type="ECO:0000256" key="2">
    <source>
        <dbReference type="ARBA" id="ARBA00022448"/>
    </source>
</evidence>
<dbReference type="PANTHER" id="PTHR23513">
    <property type="entry name" value="INTEGRAL MEMBRANE EFFLUX PROTEIN-RELATED"/>
    <property type="match status" value="1"/>
</dbReference>
<dbReference type="GO" id="GO:0022857">
    <property type="term" value="F:transmembrane transporter activity"/>
    <property type="evidence" value="ECO:0007669"/>
    <property type="project" value="InterPro"/>
</dbReference>
<feature type="transmembrane region" description="Helical" evidence="7">
    <location>
        <begin position="52"/>
        <end position="72"/>
    </location>
</feature>
<dbReference type="Gene3D" id="1.20.1250.20">
    <property type="entry name" value="MFS general substrate transporter like domains"/>
    <property type="match status" value="1"/>
</dbReference>
<organism evidence="9 10">
    <name type="scientific">Caloramator quimbayensis</name>
    <dbReference type="NCBI Taxonomy" id="1147123"/>
    <lineage>
        <taxon>Bacteria</taxon>
        <taxon>Bacillati</taxon>
        <taxon>Bacillota</taxon>
        <taxon>Clostridia</taxon>
        <taxon>Eubacteriales</taxon>
        <taxon>Clostridiaceae</taxon>
        <taxon>Caloramator</taxon>
    </lineage>
</organism>
<dbReference type="Proteomes" id="UP000190105">
    <property type="component" value="Unassembled WGS sequence"/>
</dbReference>
<evidence type="ECO:0000256" key="4">
    <source>
        <dbReference type="ARBA" id="ARBA00022692"/>
    </source>
</evidence>
<dbReference type="AlphaFoldDB" id="A0A1T4XI46"/>
<feature type="transmembrane region" description="Helical" evidence="7">
    <location>
        <begin position="318"/>
        <end position="340"/>
    </location>
</feature>
<comment type="subcellular location">
    <subcellularLocation>
        <location evidence="1">Cell membrane</location>
        <topology evidence="1">Multi-pass membrane protein</topology>
    </subcellularLocation>
</comment>
<dbReference type="InterPro" id="IPR010290">
    <property type="entry name" value="TM_effector"/>
</dbReference>
<evidence type="ECO:0000256" key="6">
    <source>
        <dbReference type="ARBA" id="ARBA00023136"/>
    </source>
</evidence>
<evidence type="ECO:0000256" key="5">
    <source>
        <dbReference type="ARBA" id="ARBA00022989"/>
    </source>
</evidence>
<gene>
    <name evidence="9" type="ORF">SAMN05443428_10976</name>
</gene>
<feature type="transmembrane region" description="Helical" evidence="7">
    <location>
        <begin position="383"/>
        <end position="400"/>
    </location>
</feature>
<sequence length="417" mass="46759">MNVKHKLREYYPAFTHRNFKLFWTGQVISLIGSWMQNAALNWLVYSITNDRFLLGLMSAVQFTPLFLFSLYAGLVIEKYPKRKIIIATQTFQLIAAFLLFFMVFFNKTNYFLILLILFCIGTVQTFDNPARQAFVVEMVEGRAHLLNAIALNSAAFNGARLIGPAVAGRIMADLGVRWCFFLNAVSFIAVIIGLFMMKMEDKASKKDIINPRKEIIEGLKYIRKTPRLLYTIISTAIIPTFCINFNILVPPYTKDVLHLSEKAFGMLLSSLGLGALISALTVAAKGKKERAFLYQLIGSFGLSASLIITGLITNYHYALLSLAVCGFFMIMFTTTSNSVLQYYSPDEMRGRIMSVYSLVFGGLVPVGSLYAGTVSKFLGTNNAFIISGIIGFMGFLLLFSRRRELNDGKLRRNTQSS</sequence>
<feature type="transmembrane region" description="Helical" evidence="7">
    <location>
        <begin position="352"/>
        <end position="371"/>
    </location>
</feature>
<reference evidence="10" key="1">
    <citation type="submission" date="2017-02" db="EMBL/GenBank/DDBJ databases">
        <authorList>
            <person name="Varghese N."/>
            <person name="Submissions S."/>
        </authorList>
    </citation>
    <scope>NUCLEOTIDE SEQUENCE [LARGE SCALE GENOMIC DNA]</scope>
    <source>
        <strain evidence="10">USBA 833</strain>
    </source>
</reference>
<name>A0A1T4XI46_9CLOT</name>
<feature type="transmembrane region" description="Helical" evidence="7">
    <location>
        <begin position="175"/>
        <end position="196"/>
    </location>
</feature>
<dbReference type="CDD" id="cd06173">
    <property type="entry name" value="MFS_MefA_like"/>
    <property type="match status" value="1"/>
</dbReference>
<dbReference type="PROSITE" id="PS50850">
    <property type="entry name" value="MFS"/>
    <property type="match status" value="1"/>
</dbReference>
<feature type="domain" description="Major facilitator superfamily (MFS) profile" evidence="8">
    <location>
        <begin position="13"/>
        <end position="406"/>
    </location>
</feature>
<evidence type="ECO:0000256" key="3">
    <source>
        <dbReference type="ARBA" id="ARBA00022475"/>
    </source>
</evidence>